<keyword evidence="4" id="KW-1185">Reference proteome</keyword>
<dbReference type="Gene3D" id="2.20.100.10">
    <property type="entry name" value="Thrombospondin type-1 (TSP1) repeat"/>
    <property type="match status" value="7"/>
</dbReference>
<comment type="caution">
    <text evidence="3">The sequence shown here is derived from an EMBL/GenBank/DDBJ whole genome shotgun (WGS) entry which is preliminary data.</text>
</comment>
<dbReference type="PRINTS" id="PR01705">
    <property type="entry name" value="TSP1REPEAT"/>
</dbReference>
<evidence type="ECO:0000256" key="2">
    <source>
        <dbReference type="ARBA" id="ARBA00023157"/>
    </source>
</evidence>
<evidence type="ECO:0008006" key="5">
    <source>
        <dbReference type="Google" id="ProtNLM"/>
    </source>
</evidence>
<keyword evidence="2" id="KW-1015">Disulfide bond</keyword>
<dbReference type="FunFam" id="2.20.100.10:FF:000001">
    <property type="entry name" value="semaphorin-5A isoform X1"/>
    <property type="match status" value="2"/>
</dbReference>
<dbReference type="AlphaFoldDB" id="A0AA88XVR6"/>
<dbReference type="InterPro" id="IPR000884">
    <property type="entry name" value="TSP1_rpt"/>
</dbReference>
<dbReference type="Proteomes" id="UP001186944">
    <property type="component" value="Unassembled WGS sequence"/>
</dbReference>
<proteinExistence type="predicted"/>
<keyword evidence="1" id="KW-0677">Repeat</keyword>
<dbReference type="InterPro" id="IPR036383">
    <property type="entry name" value="TSP1_rpt_sf"/>
</dbReference>
<evidence type="ECO:0000256" key="1">
    <source>
        <dbReference type="ARBA" id="ARBA00022737"/>
    </source>
</evidence>
<name>A0AA88XVR6_PINIB</name>
<protein>
    <recommendedName>
        <fullName evidence="5">Hemicentin-1</fullName>
    </recommendedName>
</protein>
<dbReference type="FunFam" id="2.20.100.10:FF:000007">
    <property type="entry name" value="Thrombospondin 1"/>
    <property type="match status" value="4"/>
</dbReference>
<organism evidence="3 4">
    <name type="scientific">Pinctada imbricata</name>
    <name type="common">Atlantic pearl-oyster</name>
    <name type="synonym">Pinctada martensii</name>
    <dbReference type="NCBI Taxonomy" id="66713"/>
    <lineage>
        <taxon>Eukaryota</taxon>
        <taxon>Metazoa</taxon>
        <taxon>Spiralia</taxon>
        <taxon>Lophotrochozoa</taxon>
        <taxon>Mollusca</taxon>
        <taxon>Bivalvia</taxon>
        <taxon>Autobranchia</taxon>
        <taxon>Pteriomorphia</taxon>
        <taxon>Pterioida</taxon>
        <taxon>Pterioidea</taxon>
        <taxon>Pteriidae</taxon>
        <taxon>Pinctada</taxon>
    </lineage>
</organism>
<dbReference type="EMBL" id="VSWD01000009">
    <property type="protein sequence ID" value="KAK3092788.1"/>
    <property type="molecule type" value="Genomic_DNA"/>
</dbReference>
<dbReference type="PANTHER" id="PTHR22906">
    <property type="entry name" value="PROPERDIN"/>
    <property type="match status" value="1"/>
</dbReference>
<sequence length="489" mass="53679">MVYLRRKGSVNDIVINLPQSEKGHEVAIMESNFILQLVTLVLIGAAIQAYEQWATWQKWSDCSVMCGKGYATRTRVCRGDKCLGDASQRKSCQVKPCPGKVKVHGEWSTWQRWSRCNMKCGKGLVTRVRECNNPKPSNGGRQCNGVTSQQKRCQIKPCSVDGQWGKWISFSACTASCGHGIIVQNRACDQPAPKYGGQACKGNNTRTISCNVTPCPTMDKTTTKPTIKTELTNHHLTSAFIQASIHGQWSKWTNWSKCSAKCGIGFSQRVRLCNHPKPAFGGAWCKGAQKQRKHCQIKPCPVNGHWSNWHDWSICSKNCGMGTKTRVRACDNPSPANGGLNCSGSITETSQCKIKECPGTNLSCIISVYLVNGQWSNWNSWGDCSKDCGMGTKTRVRLCDNPSPAYGGSRCSGSNTINSQCYNKACPVNGQWSNWNSWGNCSKSCGLGTKRRLRLCNNPRRAHGGLPCNGSDIELSQCKISDCPGAVLL</sequence>
<dbReference type="PANTHER" id="PTHR22906:SF21">
    <property type="entry name" value="SEMA DOMAIN-CONTAINING PROTEIN"/>
    <property type="match status" value="1"/>
</dbReference>
<gene>
    <name evidence="3" type="ORF">FSP39_007241</name>
</gene>
<evidence type="ECO:0000313" key="3">
    <source>
        <dbReference type="EMBL" id="KAK3092788.1"/>
    </source>
</evidence>
<evidence type="ECO:0000313" key="4">
    <source>
        <dbReference type="Proteomes" id="UP001186944"/>
    </source>
</evidence>
<dbReference type="Pfam" id="PF00090">
    <property type="entry name" value="TSP_1"/>
    <property type="match status" value="7"/>
</dbReference>
<accession>A0AA88XVR6</accession>
<reference evidence="3" key="1">
    <citation type="submission" date="2019-08" db="EMBL/GenBank/DDBJ databases">
        <title>The improved chromosome-level genome for the pearl oyster Pinctada fucata martensii using PacBio sequencing and Hi-C.</title>
        <authorList>
            <person name="Zheng Z."/>
        </authorList>
    </citation>
    <scope>NUCLEOTIDE SEQUENCE</scope>
    <source>
        <strain evidence="3">ZZ-2019</strain>
        <tissue evidence="3">Adductor muscle</tissue>
    </source>
</reference>
<dbReference type="InterPro" id="IPR052065">
    <property type="entry name" value="Compl_asym_regulator"/>
</dbReference>
<dbReference type="SMART" id="SM00209">
    <property type="entry name" value="TSP1"/>
    <property type="match status" value="7"/>
</dbReference>
<dbReference type="PROSITE" id="PS50092">
    <property type="entry name" value="TSP1"/>
    <property type="match status" value="7"/>
</dbReference>
<dbReference type="SUPFAM" id="SSF82895">
    <property type="entry name" value="TSP-1 type 1 repeat"/>
    <property type="match status" value="7"/>
</dbReference>